<reference evidence="2 3" key="1">
    <citation type="submission" date="2018-11" db="EMBL/GenBank/DDBJ databases">
        <authorList>
            <consortium name="Pathogen Informatics"/>
        </authorList>
    </citation>
    <scope>NUCLEOTIDE SEQUENCE [LARGE SCALE GENOMIC DNA]</scope>
    <source>
        <strain evidence="2 3">NCTC10327</strain>
    </source>
</reference>
<evidence type="ECO:0000256" key="1">
    <source>
        <dbReference type="SAM" id="MobiDB-lite"/>
    </source>
</evidence>
<dbReference type="EMBL" id="UYIO01000001">
    <property type="protein sequence ID" value="VDG77202.1"/>
    <property type="molecule type" value="Genomic_DNA"/>
</dbReference>
<organism evidence="2 3">
    <name type="scientific">Actinobaculum suis</name>
    <dbReference type="NCBI Taxonomy" id="1657"/>
    <lineage>
        <taxon>Bacteria</taxon>
        <taxon>Bacillati</taxon>
        <taxon>Actinomycetota</taxon>
        <taxon>Actinomycetes</taxon>
        <taxon>Actinomycetales</taxon>
        <taxon>Actinomycetaceae</taxon>
        <taxon>Actinobaculum</taxon>
    </lineage>
</organism>
<dbReference type="Proteomes" id="UP000269974">
    <property type="component" value="Unassembled WGS sequence"/>
</dbReference>
<feature type="compositionally biased region" description="Polar residues" evidence="1">
    <location>
        <begin position="30"/>
        <end position="47"/>
    </location>
</feature>
<feature type="region of interest" description="Disordered" evidence="1">
    <location>
        <begin position="14"/>
        <end position="47"/>
    </location>
</feature>
<comment type="caution">
    <text evidence="2">The sequence shown here is derived from an EMBL/GenBank/DDBJ whole genome shotgun (WGS) entry which is preliminary data.</text>
</comment>
<sequence>MRVAVQCEATCHLYPDKTSKGKPAGMQGVHATNSVANPKTYPNQHRN</sequence>
<protein>
    <submittedName>
        <fullName evidence="2">Uncharacterized protein</fullName>
    </submittedName>
</protein>
<gene>
    <name evidence="2" type="ORF">NCTC10327_01818</name>
</gene>
<evidence type="ECO:0000313" key="2">
    <source>
        <dbReference type="EMBL" id="VDG77202.1"/>
    </source>
</evidence>
<proteinExistence type="predicted"/>
<accession>A0A7Z8YA96</accession>
<dbReference type="AlphaFoldDB" id="A0A7Z8YA96"/>
<evidence type="ECO:0000313" key="3">
    <source>
        <dbReference type="Proteomes" id="UP000269974"/>
    </source>
</evidence>
<name>A0A7Z8YA96_9ACTO</name>